<accession>A0ABS5LCM3</accession>
<gene>
    <name evidence="1" type="ORF">J9317_06900</name>
</gene>
<evidence type="ECO:0000313" key="1">
    <source>
        <dbReference type="EMBL" id="MBS2968485.1"/>
    </source>
</evidence>
<organism evidence="1 2">
    <name type="scientific">Metabacillus flavus</name>
    <dbReference type="NCBI Taxonomy" id="2823519"/>
    <lineage>
        <taxon>Bacteria</taxon>
        <taxon>Bacillati</taxon>
        <taxon>Bacillota</taxon>
        <taxon>Bacilli</taxon>
        <taxon>Bacillales</taxon>
        <taxon>Bacillaceae</taxon>
        <taxon>Metabacillus</taxon>
    </lineage>
</organism>
<keyword evidence="2" id="KW-1185">Reference proteome</keyword>
<sequence>MSLKKSFLPAVMAVCIIGASVYMSSWDVRNEETHSPVMLSGEETISVQGKAAGAAEDPYDLENKLVGTKQVMDDGIAYKVETYQEFEIFKSEDGSTVKEIPTSNFNYLRYRIGK</sequence>
<name>A0ABS5LCM3_9BACI</name>
<dbReference type="Proteomes" id="UP000682403">
    <property type="component" value="Unassembled WGS sequence"/>
</dbReference>
<reference evidence="1 2" key="1">
    <citation type="submission" date="2021-04" db="EMBL/GenBank/DDBJ databases">
        <title>Metabacillus sp. strain KIGAM252 whole genome sequence.</title>
        <authorList>
            <person name="Seo M.-J."/>
            <person name="Cho E.-S."/>
            <person name="Hwang C.Y."/>
            <person name="Yoon D.J."/>
        </authorList>
    </citation>
    <scope>NUCLEOTIDE SEQUENCE [LARGE SCALE GENOMIC DNA]</scope>
    <source>
        <strain evidence="1 2">KIGAM252</strain>
    </source>
</reference>
<protein>
    <submittedName>
        <fullName evidence="1">Uncharacterized protein</fullName>
    </submittedName>
</protein>
<comment type="caution">
    <text evidence="1">The sequence shown here is derived from an EMBL/GenBank/DDBJ whole genome shotgun (WGS) entry which is preliminary data.</text>
</comment>
<dbReference type="RefSeq" id="WP_211557321.1">
    <property type="nucleotide sequence ID" value="NZ_JAGVRK010000001.1"/>
</dbReference>
<evidence type="ECO:0000313" key="2">
    <source>
        <dbReference type="Proteomes" id="UP000682403"/>
    </source>
</evidence>
<dbReference type="EMBL" id="JAGVRK010000001">
    <property type="protein sequence ID" value="MBS2968485.1"/>
    <property type="molecule type" value="Genomic_DNA"/>
</dbReference>
<proteinExistence type="predicted"/>